<keyword evidence="6 14" id="KW-0479">Metal-binding</keyword>
<dbReference type="Gene3D" id="3.40.140.10">
    <property type="entry name" value="Cytidine Deaminase, domain 2"/>
    <property type="match status" value="1"/>
</dbReference>
<dbReference type="PROSITE" id="PS00903">
    <property type="entry name" value="CYT_DCMP_DEAMINASES_1"/>
    <property type="match status" value="1"/>
</dbReference>
<comment type="cofactor">
    <cofactor evidence="1 14 15">
        <name>Zn(2+)</name>
        <dbReference type="ChEBI" id="CHEBI:29105"/>
    </cofactor>
</comment>
<name>A0A517TW78_9BACT</name>
<keyword evidence="7 15" id="KW-0378">Hydrolase</keyword>
<gene>
    <name evidence="17" type="primary">cdd</name>
    <name evidence="17" type="ORF">I41_18160</name>
</gene>
<feature type="binding site" evidence="14">
    <location>
        <position position="90"/>
    </location>
    <ligand>
        <name>Zn(2+)</name>
        <dbReference type="ChEBI" id="CHEBI:29105"/>
        <note>catalytic</note>
    </ligand>
</feature>
<evidence type="ECO:0000256" key="3">
    <source>
        <dbReference type="ARBA" id="ARBA00006576"/>
    </source>
</evidence>
<evidence type="ECO:0000256" key="10">
    <source>
        <dbReference type="ARBA" id="ARBA00049252"/>
    </source>
</evidence>
<comment type="similarity">
    <text evidence="3 15">Belongs to the cytidine and deoxycytidylate deaminase family.</text>
</comment>
<dbReference type="EC" id="3.5.4.5" evidence="4 15"/>
<dbReference type="InterPro" id="IPR006262">
    <property type="entry name" value="Cyt_deam_tetra"/>
</dbReference>
<dbReference type="Proteomes" id="UP000317909">
    <property type="component" value="Chromosome"/>
</dbReference>
<feature type="binding site" evidence="14">
    <location>
        <position position="87"/>
    </location>
    <ligand>
        <name>Zn(2+)</name>
        <dbReference type="ChEBI" id="CHEBI:29105"/>
        <note>catalytic</note>
    </ligand>
</feature>
<accession>A0A517TW78</accession>
<dbReference type="InterPro" id="IPR016192">
    <property type="entry name" value="APOBEC/CMP_deaminase_Zn-bd"/>
</dbReference>
<evidence type="ECO:0000256" key="2">
    <source>
        <dbReference type="ARBA" id="ARBA00003949"/>
    </source>
</evidence>
<dbReference type="NCBIfam" id="NF004064">
    <property type="entry name" value="PRK05578.1"/>
    <property type="match status" value="1"/>
</dbReference>
<keyword evidence="18" id="KW-1185">Reference proteome</keyword>
<dbReference type="PANTHER" id="PTHR11644">
    <property type="entry name" value="CYTIDINE DEAMINASE"/>
    <property type="match status" value="1"/>
</dbReference>
<dbReference type="GO" id="GO:0072527">
    <property type="term" value="P:pyrimidine-containing compound metabolic process"/>
    <property type="evidence" value="ECO:0007669"/>
    <property type="project" value="UniProtKB-ARBA"/>
</dbReference>
<evidence type="ECO:0000313" key="17">
    <source>
        <dbReference type="EMBL" id="QDT72634.1"/>
    </source>
</evidence>
<evidence type="ECO:0000256" key="12">
    <source>
        <dbReference type="PIRSR" id="PIRSR606262-1"/>
    </source>
</evidence>
<reference evidence="17 18" key="1">
    <citation type="submission" date="2019-02" db="EMBL/GenBank/DDBJ databases">
        <title>Deep-cultivation of Planctomycetes and their phenomic and genomic characterization uncovers novel biology.</title>
        <authorList>
            <person name="Wiegand S."/>
            <person name="Jogler M."/>
            <person name="Boedeker C."/>
            <person name="Pinto D."/>
            <person name="Vollmers J."/>
            <person name="Rivas-Marin E."/>
            <person name="Kohn T."/>
            <person name="Peeters S.H."/>
            <person name="Heuer A."/>
            <person name="Rast P."/>
            <person name="Oberbeckmann S."/>
            <person name="Bunk B."/>
            <person name="Jeske O."/>
            <person name="Meyerdierks A."/>
            <person name="Storesund J.E."/>
            <person name="Kallscheuer N."/>
            <person name="Luecker S."/>
            <person name="Lage O.M."/>
            <person name="Pohl T."/>
            <person name="Merkel B.J."/>
            <person name="Hornburger P."/>
            <person name="Mueller R.-W."/>
            <person name="Bruemmer F."/>
            <person name="Labrenz M."/>
            <person name="Spormann A.M."/>
            <person name="Op den Camp H."/>
            <person name="Overmann J."/>
            <person name="Amann R."/>
            <person name="Jetten M.S.M."/>
            <person name="Mascher T."/>
            <person name="Medema M.H."/>
            <person name="Devos D.P."/>
            <person name="Kaster A.-K."/>
            <person name="Ovreas L."/>
            <person name="Rohde M."/>
            <person name="Galperin M.Y."/>
            <person name="Jogler C."/>
        </authorList>
    </citation>
    <scope>NUCLEOTIDE SEQUENCE [LARGE SCALE GENOMIC DNA]</scope>
    <source>
        <strain evidence="17 18">I41</strain>
    </source>
</reference>
<organism evidence="17 18">
    <name type="scientific">Lacipirellula limnantheis</name>
    <dbReference type="NCBI Taxonomy" id="2528024"/>
    <lineage>
        <taxon>Bacteria</taxon>
        <taxon>Pseudomonadati</taxon>
        <taxon>Planctomycetota</taxon>
        <taxon>Planctomycetia</taxon>
        <taxon>Pirellulales</taxon>
        <taxon>Lacipirellulaceae</taxon>
        <taxon>Lacipirellula</taxon>
    </lineage>
</organism>
<evidence type="ECO:0000256" key="11">
    <source>
        <dbReference type="ARBA" id="ARBA00049558"/>
    </source>
</evidence>
<dbReference type="CDD" id="cd01283">
    <property type="entry name" value="cytidine_deaminase"/>
    <property type="match status" value="1"/>
</dbReference>
<dbReference type="GO" id="GO:0055086">
    <property type="term" value="P:nucleobase-containing small molecule metabolic process"/>
    <property type="evidence" value="ECO:0007669"/>
    <property type="project" value="UniProtKB-ARBA"/>
</dbReference>
<dbReference type="OrthoDB" id="9795347at2"/>
<evidence type="ECO:0000313" key="18">
    <source>
        <dbReference type="Proteomes" id="UP000317909"/>
    </source>
</evidence>
<evidence type="ECO:0000256" key="5">
    <source>
        <dbReference type="ARBA" id="ARBA00018266"/>
    </source>
</evidence>
<dbReference type="GO" id="GO:0042802">
    <property type="term" value="F:identical protein binding"/>
    <property type="evidence" value="ECO:0007669"/>
    <property type="project" value="UniProtKB-ARBA"/>
</dbReference>
<evidence type="ECO:0000256" key="15">
    <source>
        <dbReference type="RuleBase" id="RU364006"/>
    </source>
</evidence>
<comment type="catalytic activity">
    <reaction evidence="11 15">
        <text>cytidine + H2O + H(+) = uridine + NH4(+)</text>
        <dbReference type="Rhea" id="RHEA:16069"/>
        <dbReference type="ChEBI" id="CHEBI:15377"/>
        <dbReference type="ChEBI" id="CHEBI:15378"/>
        <dbReference type="ChEBI" id="CHEBI:16704"/>
        <dbReference type="ChEBI" id="CHEBI:17562"/>
        <dbReference type="ChEBI" id="CHEBI:28938"/>
        <dbReference type="EC" id="3.5.4.5"/>
    </reaction>
</comment>
<proteinExistence type="inferred from homology"/>
<evidence type="ECO:0000256" key="4">
    <source>
        <dbReference type="ARBA" id="ARBA00012783"/>
    </source>
</evidence>
<evidence type="ECO:0000256" key="9">
    <source>
        <dbReference type="ARBA" id="ARBA00032005"/>
    </source>
</evidence>
<evidence type="ECO:0000256" key="13">
    <source>
        <dbReference type="PIRSR" id="PIRSR606262-2"/>
    </source>
</evidence>
<dbReference type="KEGG" id="llh:I41_18160"/>
<dbReference type="GO" id="GO:0008270">
    <property type="term" value="F:zinc ion binding"/>
    <property type="evidence" value="ECO:0007669"/>
    <property type="project" value="UniProtKB-UniRule"/>
</dbReference>
<feature type="binding site" evidence="14">
    <location>
        <position position="56"/>
    </location>
    <ligand>
        <name>Zn(2+)</name>
        <dbReference type="ChEBI" id="CHEBI:29105"/>
        <note>catalytic</note>
    </ligand>
</feature>
<dbReference type="EMBL" id="CP036339">
    <property type="protein sequence ID" value="QDT72634.1"/>
    <property type="molecule type" value="Genomic_DNA"/>
</dbReference>
<dbReference type="AlphaFoldDB" id="A0A517TW78"/>
<dbReference type="RefSeq" id="WP_145432181.1">
    <property type="nucleotide sequence ID" value="NZ_CP036339.1"/>
</dbReference>
<sequence length="132" mass="13391">MTPLPVETLRSAALAVRTHAHAPYSKFQVGAAVLTSGGEIFAGCNVENASYGLTICAERVAVGAAVAAGHKQIVAVAVVSSGGHSPCGACRQVLSEFGPAMEVILIDADDPTKTRTTTLAALLPEQFSSGAL</sequence>
<evidence type="ECO:0000256" key="14">
    <source>
        <dbReference type="PIRSR" id="PIRSR606262-3"/>
    </source>
</evidence>
<dbReference type="GO" id="GO:0004126">
    <property type="term" value="F:cytidine deaminase activity"/>
    <property type="evidence" value="ECO:0007669"/>
    <property type="project" value="UniProtKB-UniRule"/>
</dbReference>
<comment type="function">
    <text evidence="2 15">This enzyme scavenges exogenous and endogenous cytidine and 2'-deoxycytidine for UMP synthesis.</text>
</comment>
<comment type="catalytic activity">
    <reaction evidence="10 15">
        <text>2'-deoxycytidine + H2O + H(+) = 2'-deoxyuridine + NH4(+)</text>
        <dbReference type="Rhea" id="RHEA:13433"/>
        <dbReference type="ChEBI" id="CHEBI:15377"/>
        <dbReference type="ChEBI" id="CHEBI:15378"/>
        <dbReference type="ChEBI" id="CHEBI:15698"/>
        <dbReference type="ChEBI" id="CHEBI:16450"/>
        <dbReference type="ChEBI" id="CHEBI:28938"/>
        <dbReference type="EC" id="3.5.4.5"/>
    </reaction>
</comment>
<evidence type="ECO:0000256" key="6">
    <source>
        <dbReference type="ARBA" id="ARBA00022723"/>
    </source>
</evidence>
<evidence type="ECO:0000256" key="1">
    <source>
        <dbReference type="ARBA" id="ARBA00001947"/>
    </source>
</evidence>
<evidence type="ECO:0000256" key="8">
    <source>
        <dbReference type="ARBA" id="ARBA00022833"/>
    </source>
</evidence>
<dbReference type="Pfam" id="PF00383">
    <property type="entry name" value="dCMP_cyt_deam_1"/>
    <property type="match status" value="1"/>
</dbReference>
<dbReference type="NCBIfam" id="TIGR01354">
    <property type="entry name" value="cyt_deam_tetra"/>
    <property type="match status" value="1"/>
</dbReference>
<dbReference type="PROSITE" id="PS51747">
    <property type="entry name" value="CYT_DCMP_DEAMINASES_2"/>
    <property type="match status" value="1"/>
</dbReference>
<dbReference type="PANTHER" id="PTHR11644:SF2">
    <property type="entry name" value="CYTIDINE DEAMINASE"/>
    <property type="match status" value="1"/>
</dbReference>
<evidence type="ECO:0000259" key="16">
    <source>
        <dbReference type="PROSITE" id="PS51747"/>
    </source>
</evidence>
<keyword evidence="8 14" id="KW-0862">Zinc</keyword>
<dbReference type="InterPro" id="IPR016193">
    <property type="entry name" value="Cytidine_deaminase-like"/>
</dbReference>
<evidence type="ECO:0000256" key="7">
    <source>
        <dbReference type="ARBA" id="ARBA00022801"/>
    </source>
</evidence>
<dbReference type="InterPro" id="IPR050202">
    <property type="entry name" value="Cyt/Deoxycyt_deaminase"/>
</dbReference>
<protein>
    <recommendedName>
        <fullName evidence="5 15">Cytidine deaminase</fullName>
        <ecNumber evidence="4 15">3.5.4.5</ecNumber>
    </recommendedName>
    <alternativeName>
        <fullName evidence="9 15">Cytidine aminohydrolase</fullName>
    </alternativeName>
</protein>
<feature type="domain" description="CMP/dCMP-type deaminase" evidence="16">
    <location>
        <begin position="4"/>
        <end position="130"/>
    </location>
</feature>
<feature type="binding site" evidence="13">
    <location>
        <begin position="45"/>
        <end position="51"/>
    </location>
    <ligand>
        <name>substrate</name>
    </ligand>
</feature>
<feature type="active site" description="Proton donor" evidence="12">
    <location>
        <position position="58"/>
    </location>
</feature>
<dbReference type="GO" id="GO:0005829">
    <property type="term" value="C:cytosol"/>
    <property type="evidence" value="ECO:0007669"/>
    <property type="project" value="TreeGrafter"/>
</dbReference>
<dbReference type="InterPro" id="IPR002125">
    <property type="entry name" value="CMP_dCMP_dom"/>
</dbReference>
<dbReference type="FunFam" id="3.40.140.10:FF:000008">
    <property type="entry name" value="Cytidine deaminase"/>
    <property type="match status" value="1"/>
</dbReference>
<dbReference type="SUPFAM" id="SSF53927">
    <property type="entry name" value="Cytidine deaminase-like"/>
    <property type="match status" value="1"/>
</dbReference>